<dbReference type="CDD" id="cd04480">
    <property type="entry name" value="RPA1_DBD_A_like"/>
    <property type="match status" value="1"/>
</dbReference>
<dbReference type="OrthoDB" id="1110790at2759"/>
<comment type="caution">
    <text evidence="3">The sequence shown here is derived from an EMBL/GenBank/DDBJ whole genome shotgun (WGS) entry which is preliminary data.</text>
</comment>
<keyword evidence="3" id="KW-0238">DNA-binding</keyword>
<name>A0A834T8T4_9FABA</name>
<reference evidence="3" key="1">
    <citation type="submission" date="2020-09" db="EMBL/GenBank/DDBJ databases">
        <title>Genome-Enabled Discovery of Anthraquinone Biosynthesis in Senna tora.</title>
        <authorList>
            <person name="Kang S.-H."/>
            <person name="Pandey R.P."/>
            <person name="Lee C.-M."/>
            <person name="Sim J.-S."/>
            <person name="Jeong J.-T."/>
            <person name="Choi B.-S."/>
            <person name="Jung M."/>
            <person name="Ginzburg D."/>
            <person name="Zhao K."/>
            <person name="Won S.Y."/>
            <person name="Oh T.-J."/>
            <person name="Yu Y."/>
            <person name="Kim N.-H."/>
            <person name="Lee O.R."/>
            <person name="Lee T.-H."/>
            <person name="Bashyal P."/>
            <person name="Kim T.-S."/>
            <person name="Lee W.-H."/>
            <person name="Kawkins C."/>
            <person name="Kim C.-K."/>
            <person name="Kim J.S."/>
            <person name="Ahn B.O."/>
            <person name="Rhee S.Y."/>
            <person name="Sohng J.K."/>
        </authorList>
    </citation>
    <scope>NUCLEOTIDE SEQUENCE</scope>
    <source>
        <tissue evidence="3">Leaf</tissue>
    </source>
</reference>
<dbReference type="InterPro" id="IPR003871">
    <property type="entry name" value="RFA1B/D_OB_1st"/>
</dbReference>
<dbReference type="PANTHER" id="PTHR47165">
    <property type="entry name" value="OS03G0429900 PROTEIN"/>
    <property type="match status" value="1"/>
</dbReference>
<dbReference type="InterPro" id="IPR012340">
    <property type="entry name" value="NA-bd_OB-fold"/>
</dbReference>
<feature type="region of interest" description="Disordered" evidence="1">
    <location>
        <begin position="299"/>
        <end position="326"/>
    </location>
</feature>
<dbReference type="EMBL" id="JAAIUW010000010">
    <property type="protein sequence ID" value="KAF7812039.1"/>
    <property type="molecule type" value="Genomic_DNA"/>
</dbReference>
<dbReference type="Pfam" id="PF02721">
    <property type="entry name" value="DUF223"/>
    <property type="match status" value="1"/>
</dbReference>
<organism evidence="3 4">
    <name type="scientific">Senna tora</name>
    <dbReference type="NCBI Taxonomy" id="362788"/>
    <lineage>
        <taxon>Eukaryota</taxon>
        <taxon>Viridiplantae</taxon>
        <taxon>Streptophyta</taxon>
        <taxon>Embryophyta</taxon>
        <taxon>Tracheophyta</taxon>
        <taxon>Spermatophyta</taxon>
        <taxon>Magnoliopsida</taxon>
        <taxon>eudicotyledons</taxon>
        <taxon>Gunneridae</taxon>
        <taxon>Pentapetalae</taxon>
        <taxon>rosids</taxon>
        <taxon>fabids</taxon>
        <taxon>Fabales</taxon>
        <taxon>Fabaceae</taxon>
        <taxon>Caesalpinioideae</taxon>
        <taxon>Cassia clade</taxon>
        <taxon>Senna</taxon>
    </lineage>
</organism>
<evidence type="ECO:0000313" key="3">
    <source>
        <dbReference type="EMBL" id="KAF7812039.1"/>
    </source>
</evidence>
<dbReference type="SUPFAM" id="SSF50249">
    <property type="entry name" value="Nucleic acid-binding proteins"/>
    <property type="match status" value="2"/>
</dbReference>
<dbReference type="PANTHER" id="PTHR47165:SF4">
    <property type="entry name" value="OS03G0429900 PROTEIN"/>
    <property type="match status" value="1"/>
</dbReference>
<evidence type="ECO:0000313" key="4">
    <source>
        <dbReference type="Proteomes" id="UP000634136"/>
    </source>
</evidence>
<sequence length="344" mass="38268">MASRNQPLASMNPMQHRDTTVKVRVVRLWYIPPYSSNMSKPNPGAVAIQMVLCDSENCTIGASVPSVYLNKFKGSLVEGGVYFISRFGVGRSGGNFRITTHAFKINFQFGTRVMPTIDDPEIHKHGFEWVKAESITSGNADEKTLVAPMSTTIPRFRLELVVIDDTAPANFTLFDRDAAIFLGVSTEFMKNKAAKVDDDSTQSLTEFDKFLGIRFVFKVGVKLAMWSPTPLLTVQAMSWDQDLIKKLSPESPLDICVFVSCESLTPNQEAEKINLDKESANTNNAMEGRYLSFSEEVTSEDRYTTSGNMGNSSEESNTKRRVNDVNGVNTVSQDVLKKVKLEKL</sequence>
<dbReference type="Proteomes" id="UP000634136">
    <property type="component" value="Unassembled WGS sequence"/>
</dbReference>
<feature type="compositionally biased region" description="Low complexity" evidence="1">
    <location>
        <begin position="306"/>
        <end position="315"/>
    </location>
</feature>
<proteinExistence type="predicted"/>
<protein>
    <submittedName>
        <fullName evidence="3">Replication protein A 70 kDa DNA-binding subunit B-like</fullName>
    </submittedName>
</protein>
<evidence type="ECO:0000256" key="1">
    <source>
        <dbReference type="SAM" id="MobiDB-lite"/>
    </source>
</evidence>
<feature type="domain" description="Replication protein A 70 kDa DNA-binding subunit B/D first OB fold" evidence="2">
    <location>
        <begin position="7"/>
        <end position="115"/>
    </location>
</feature>
<accession>A0A834T8T4</accession>
<gene>
    <name evidence="3" type="ORF">G2W53_033015</name>
</gene>
<evidence type="ECO:0000259" key="2">
    <source>
        <dbReference type="Pfam" id="PF02721"/>
    </source>
</evidence>
<keyword evidence="4" id="KW-1185">Reference proteome</keyword>
<dbReference type="Gene3D" id="2.40.50.140">
    <property type="entry name" value="Nucleic acid-binding proteins"/>
    <property type="match status" value="2"/>
</dbReference>
<dbReference type="GO" id="GO:0003677">
    <property type="term" value="F:DNA binding"/>
    <property type="evidence" value="ECO:0007669"/>
    <property type="project" value="UniProtKB-KW"/>
</dbReference>
<dbReference type="AlphaFoldDB" id="A0A834T8T4"/>